<protein>
    <submittedName>
        <fullName evidence="5">NAD(P)-binding protein</fullName>
    </submittedName>
</protein>
<organism evidence="5 6">
    <name type="scientific">Mollisia scopiformis</name>
    <name type="common">Conifer needle endophyte fungus</name>
    <name type="synonym">Phialocephala scopiformis</name>
    <dbReference type="NCBI Taxonomy" id="149040"/>
    <lineage>
        <taxon>Eukaryota</taxon>
        <taxon>Fungi</taxon>
        <taxon>Dikarya</taxon>
        <taxon>Ascomycota</taxon>
        <taxon>Pezizomycotina</taxon>
        <taxon>Leotiomycetes</taxon>
        <taxon>Helotiales</taxon>
        <taxon>Mollisiaceae</taxon>
        <taxon>Mollisia</taxon>
    </lineage>
</organism>
<dbReference type="InterPro" id="IPR036291">
    <property type="entry name" value="NAD(P)-bd_dom_sf"/>
</dbReference>
<evidence type="ECO:0000259" key="4">
    <source>
        <dbReference type="Pfam" id="PF13460"/>
    </source>
</evidence>
<dbReference type="CDD" id="cd05259">
    <property type="entry name" value="PCBER_SDR_a"/>
    <property type="match status" value="1"/>
</dbReference>
<gene>
    <name evidence="5" type="ORF">LY89DRAFT_686777</name>
</gene>
<evidence type="ECO:0000256" key="2">
    <source>
        <dbReference type="ARBA" id="ARBA00022857"/>
    </source>
</evidence>
<dbReference type="GeneID" id="28825087"/>
<dbReference type="RefSeq" id="XP_018068653.1">
    <property type="nucleotide sequence ID" value="XM_018215361.1"/>
</dbReference>
<dbReference type="InParanoid" id="A0A194X299"/>
<dbReference type="Proteomes" id="UP000070700">
    <property type="component" value="Unassembled WGS sequence"/>
</dbReference>
<dbReference type="PANTHER" id="PTHR47706">
    <property type="entry name" value="NMRA-LIKE FAMILY PROTEIN"/>
    <property type="match status" value="1"/>
</dbReference>
<evidence type="ECO:0000256" key="3">
    <source>
        <dbReference type="ARBA" id="ARBA00023002"/>
    </source>
</evidence>
<evidence type="ECO:0000313" key="5">
    <source>
        <dbReference type="EMBL" id="KUJ14298.1"/>
    </source>
</evidence>
<dbReference type="PANTHER" id="PTHR47706:SF7">
    <property type="entry name" value="CIPA-LIKE, PUTATIVE (AFU_ORTHOLOGUE AFUA_1G01630)-RELATED"/>
    <property type="match status" value="1"/>
</dbReference>
<keyword evidence="3" id="KW-0560">Oxidoreductase</keyword>
<keyword evidence="2" id="KW-0521">NADP</keyword>
<dbReference type="Gene3D" id="3.90.25.10">
    <property type="entry name" value="UDP-galactose 4-epimerase, domain 1"/>
    <property type="match status" value="1"/>
</dbReference>
<keyword evidence="6" id="KW-1185">Reference proteome</keyword>
<comment type="similarity">
    <text evidence="1">Belongs to the NmrA-type oxidoreductase family. Isoflavone reductase subfamily.</text>
</comment>
<dbReference type="KEGG" id="psco:LY89DRAFT_686777"/>
<sequence length="313" mass="34199">MTSYVKNIALVGASGLVGGQVLKNLLAAGKFEVTAISRQESKATFPSSIAVKKGDYSSSEFLESALQGQDVLILTLAIMTPPDVQTNFIKAAAKAGVPWVLPNEYGNDGASEEVMKNIPILVGKKKYRDLIEGLGVSNWIGIATNMWIDFGLKGGRFSIDIPKRTATVYDEGTHPFVTTSIPQVGRGIAKLLSLPITSTSGLSLSDYKNKYAYIRSFLVSQNDMIAASQRATKTKPEDWEIKHMPLDDYIKAGSELMRAGNRMGMFNILYGNSYKKGCGDQYHGRENTNENIGLEDEDLDEVVQKVVDELEGK</sequence>
<evidence type="ECO:0000256" key="1">
    <source>
        <dbReference type="ARBA" id="ARBA00005725"/>
    </source>
</evidence>
<dbReference type="SUPFAM" id="SSF51735">
    <property type="entry name" value="NAD(P)-binding Rossmann-fold domains"/>
    <property type="match status" value="1"/>
</dbReference>
<dbReference type="InterPro" id="IPR016040">
    <property type="entry name" value="NAD(P)-bd_dom"/>
</dbReference>
<dbReference type="AlphaFoldDB" id="A0A194X299"/>
<dbReference type="OrthoDB" id="419598at2759"/>
<proteinExistence type="inferred from homology"/>
<dbReference type="EMBL" id="KQ947420">
    <property type="protein sequence ID" value="KUJ14298.1"/>
    <property type="molecule type" value="Genomic_DNA"/>
</dbReference>
<dbReference type="GO" id="GO:0016491">
    <property type="term" value="F:oxidoreductase activity"/>
    <property type="evidence" value="ECO:0007669"/>
    <property type="project" value="UniProtKB-KW"/>
</dbReference>
<name>A0A194X299_MOLSC</name>
<evidence type="ECO:0000313" key="6">
    <source>
        <dbReference type="Proteomes" id="UP000070700"/>
    </source>
</evidence>
<accession>A0A194X299</accession>
<feature type="domain" description="NAD(P)-binding" evidence="4">
    <location>
        <begin position="12"/>
        <end position="98"/>
    </location>
</feature>
<reference evidence="5 6" key="1">
    <citation type="submission" date="2015-10" db="EMBL/GenBank/DDBJ databases">
        <title>Full genome of DAOMC 229536 Phialocephala scopiformis, a fungal endophyte of spruce producing the potent anti-insectan compound rugulosin.</title>
        <authorList>
            <consortium name="DOE Joint Genome Institute"/>
            <person name="Walker A.K."/>
            <person name="Frasz S.L."/>
            <person name="Seifert K.A."/>
            <person name="Miller J.D."/>
            <person name="Mondo S.J."/>
            <person name="Labutti K."/>
            <person name="Lipzen A."/>
            <person name="Dockter R."/>
            <person name="Kennedy M."/>
            <person name="Grigoriev I.V."/>
            <person name="Spatafora J.W."/>
        </authorList>
    </citation>
    <scope>NUCLEOTIDE SEQUENCE [LARGE SCALE GENOMIC DNA]</scope>
    <source>
        <strain evidence="5 6">CBS 120377</strain>
    </source>
</reference>
<dbReference type="Gene3D" id="3.40.50.720">
    <property type="entry name" value="NAD(P)-binding Rossmann-like Domain"/>
    <property type="match status" value="1"/>
</dbReference>
<dbReference type="Pfam" id="PF13460">
    <property type="entry name" value="NAD_binding_10"/>
    <property type="match status" value="1"/>
</dbReference>
<dbReference type="InterPro" id="IPR051609">
    <property type="entry name" value="NmrA/Isoflavone_reductase-like"/>
</dbReference>
<dbReference type="InterPro" id="IPR045312">
    <property type="entry name" value="PCBER-like"/>
</dbReference>